<dbReference type="Proteomes" id="UP000239068">
    <property type="component" value="Unassembled WGS sequence"/>
</dbReference>
<accession>A0A2S7WYG0</accession>
<evidence type="ECO:0000259" key="1">
    <source>
        <dbReference type="Pfam" id="PF19898"/>
    </source>
</evidence>
<dbReference type="NCBIfam" id="NF040506">
    <property type="entry name" value="PG0870_Nterm"/>
    <property type="match status" value="1"/>
</dbReference>
<name>A0A2S7WYG0_9FLAO</name>
<dbReference type="EMBL" id="MSCM01000001">
    <property type="protein sequence ID" value="PQJ82620.1"/>
    <property type="molecule type" value="Genomic_DNA"/>
</dbReference>
<dbReference type="InterPro" id="IPR047731">
    <property type="entry name" value="Zinc_ribbon_put"/>
</dbReference>
<dbReference type="AlphaFoldDB" id="A0A2S7WYG0"/>
<organism evidence="3 4">
    <name type="scientific">Polaribacter glomeratus</name>
    <dbReference type="NCBI Taxonomy" id="102"/>
    <lineage>
        <taxon>Bacteria</taxon>
        <taxon>Pseudomonadati</taxon>
        <taxon>Bacteroidota</taxon>
        <taxon>Flavobacteriia</taxon>
        <taxon>Flavobacteriales</taxon>
        <taxon>Flavobacteriaceae</taxon>
    </lineage>
</organism>
<dbReference type="InterPro" id="IPR045951">
    <property type="entry name" value="DUF6371"/>
</dbReference>
<evidence type="ECO:0000259" key="2">
    <source>
        <dbReference type="Pfam" id="PF21957"/>
    </source>
</evidence>
<dbReference type="Pfam" id="PF21957">
    <property type="entry name" value="Zn_ribbon_16"/>
    <property type="match status" value="1"/>
</dbReference>
<proteinExistence type="predicted"/>
<gene>
    <name evidence="3" type="ORF">BTO16_08540</name>
</gene>
<comment type="caution">
    <text evidence="3">The sequence shown here is derived from an EMBL/GenBank/DDBJ whole genome shotgun (WGS) entry which is preliminary data.</text>
</comment>
<feature type="domain" description="DUF6371" evidence="1">
    <location>
        <begin position="103"/>
        <end position="250"/>
    </location>
</feature>
<feature type="domain" description="Zinc beta-ribbon finger putative" evidence="2">
    <location>
        <begin position="5"/>
        <end position="65"/>
    </location>
</feature>
<evidence type="ECO:0000313" key="4">
    <source>
        <dbReference type="Proteomes" id="UP000239068"/>
    </source>
</evidence>
<keyword evidence="4" id="KW-1185">Reference proteome</keyword>
<evidence type="ECO:0008006" key="5">
    <source>
        <dbReference type="Google" id="ProtNLM"/>
    </source>
</evidence>
<protein>
    <recommendedName>
        <fullName evidence="5">Toprim domain-containing protein</fullName>
    </recommendedName>
</protein>
<reference evidence="3 4" key="1">
    <citation type="submission" date="2016-12" db="EMBL/GenBank/DDBJ databases">
        <title>Trade-off between light-utilization and light-protection in marine flavobacteria.</title>
        <authorList>
            <person name="Kumagai Y."/>
            <person name="Yoshizawa S."/>
            <person name="Kogure K."/>
            <person name="Iwasaki W."/>
        </authorList>
    </citation>
    <scope>NUCLEOTIDE SEQUENCE [LARGE SCALE GENOMIC DNA]</scope>
    <source>
        <strain evidence="3 4">ATCC 43844</strain>
    </source>
</reference>
<dbReference type="Pfam" id="PF19898">
    <property type="entry name" value="DUF6371"/>
    <property type="match status" value="1"/>
</dbReference>
<evidence type="ECO:0000313" key="3">
    <source>
        <dbReference type="EMBL" id="PQJ82620.1"/>
    </source>
</evidence>
<sequence>MQMIYKYSLHRKSIKHICPRCAKKRFVRYVDNESNQYLSDKVGRCDREQNCGHHYTPKFFFNDNQEEYKPILSNTAPWNSIQQDASFHKNEELATSLCNYDKNNFVKFLKSKFDINKVNEMMQQYKIGTQSNKFYGTIFWQIDFLNKVKGGKIINYDNLGKRTKYINWVHAVNIKQKKIRNFNLEQCLFGLHLMKSSSKTIAIVESEKTACVMTMLFDKYLWMATGSLGGLNQKKIAPLKNRTIILYPDLGESINNHTPYSKWKKKCDEFKKKGFNIKISDLLEQNSTYNDRKKGLDISDYFIENLNTKPTKIIANNNKKILNMYKKNRKIKTLIDVFDLTNINGNTITF</sequence>